<proteinExistence type="predicted"/>
<gene>
    <name evidence="2" type="ORF">COY52_02555</name>
</gene>
<sequence length="317" mass="37047">MNFEKADRIPTIEFCEWWDKTIERWKAEGLDRDLTSAAEIREKYFGLDPYKQLWIRPVKEGFPGCEWGKYPDADAEAYKSIRPFLFPEQPFDRNMVSGWAEEQRKGNAVIWITLEGFFWFPRSLLGIEKHLLAFYDSPGVMHEINKDLLEFNLRAYDEFCEICVPDFMTFAEDMSYNNGPMISKNLFDEFMAPYYRKIAPVLKSRGTIPFIDTDGKIDKIIPWFAETGIDGFVPLERQAGVDIAKYREIYPKLRLSGAYDKMVMVKTESDMRAEFERILPVMKQGGYIPSVDHQTPPGVSLSNYRIYLKLLREYCAT</sequence>
<dbReference type="EMBL" id="PFMR01000081">
    <property type="protein sequence ID" value="PIZ17831.1"/>
    <property type="molecule type" value="Genomic_DNA"/>
</dbReference>
<dbReference type="Pfam" id="PF01208">
    <property type="entry name" value="URO-D"/>
    <property type="match status" value="1"/>
</dbReference>
<dbReference type="InterPro" id="IPR038071">
    <property type="entry name" value="UROD/MetE-like_sf"/>
</dbReference>
<accession>A0A2M7SED3</accession>
<dbReference type="GO" id="GO:0004853">
    <property type="term" value="F:uroporphyrinogen decarboxylase activity"/>
    <property type="evidence" value="ECO:0007669"/>
    <property type="project" value="InterPro"/>
</dbReference>
<evidence type="ECO:0000313" key="3">
    <source>
        <dbReference type="Proteomes" id="UP000229307"/>
    </source>
</evidence>
<dbReference type="AlphaFoldDB" id="A0A2M7SED3"/>
<evidence type="ECO:0000313" key="2">
    <source>
        <dbReference type="EMBL" id="PIZ17831.1"/>
    </source>
</evidence>
<reference evidence="3" key="1">
    <citation type="submission" date="2017-09" db="EMBL/GenBank/DDBJ databases">
        <title>Depth-based differentiation of microbial function through sediment-hosted aquifers and enrichment of novel symbionts in the deep terrestrial subsurface.</title>
        <authorList>
            <person name="Probst A.J."/>
            <person name="Ladd B."/>
            <person name="Jarett J.K."/>
            <person name="Geller-Mcgrath D.E."/>
            <person name="Sieber C.M.K."/>
            <person name="Emerson J.B."/>
            <person name="Anantharaman K."/>
            <person name="Thomas B.C."/>
            <person name="Malmstrom R."/>
            <person name="Stieglmeier M."/>
            <person name="Klingl A."/>
            <person name="Woyke T."/>
            <person name="Ryan C.M."/>
            <person name="Banfield J.F."/>
        </authorList>
    </citation>
    <scope>NUCLEOTIDE SEQUENCE [LARGE SCALE GENOMIC DNA]</scope>
</reference>
<protein>
    <recommendedName>
        <fullName evidence="1">Uroporphyrinogen decarboxylase (URO-D) domain-containing protein</fullName>
    </recommendedName>
</protein>
<dbReference type="Proteomes" id="UP000229307">
    <property type="component" value="Unassembled WGS sequence"/>
</dbReference>
<comment type="caution">
    <text evidence="2">The sequence shown here is derived from an EMBL/GenBank/DDBJ whole genome shotgun (WGS) entry which is preliminary data.</text>
</comment>
<dbReference type="GO" id="GO:0006779">
    <property type="term" value="P:porphyrin-containing compound biosynthetic process"/>
    <property type="evidence" value="ECO:0007669"/>
    <property type="project" value="InterPro"/>
</dbReference>
<dbReference type="SUPFAM" id="SSF51726">
    <property type="entry name" value="UROD/MetE-like"/>
    <property type="match status" value="1"/>
</dbReference>
<dbReference type="InterPro" id="IPR000257">
    <property type="entry name" value="Uroporphyrinogen_deCOase"/>
</dbReference>
<feature type="domain" description="Uroporphyrinogen decarboxylase (URO-D)" evidence="1">
    <location>
        <begin position="126"/>
        <end position="314"/>
    </location>
</feature>
<name>A0A2M7SED3_9BACT</name>
<dbReference type="Gene3D" id="3.20.20.210">
    <property type="match status" value="1"/>
</dbReference>
<organism evidence="2 3">
    <name type="scientific">Candidatus Desantisbacteria bacterium CG_4_10_14_0_8_um_filter_48_22</name>
    <dbReference type="NCBI Taxonomy" id="1974543"/>
    <lineage>
        <taxon>Bacteria</taxon>
        <taxon>Candidatus Desantisiibacteriota</taxon>
    </lineage>
</organism>
<evidence type="ECO:0000259" key="1">
    <source>
        <dbReference type="Pfam" id="PF01208"/>
    </source>
</evidence>